<sequence>MPSGASAAPLWRRLVVALSLSAVRSGPTPDTSFLNTRSMSRSTGRMYGMGGRGAKSLSRFGGSNIDFSSFFRPNPPLAAAPPPPPPAAAPPALPASAYRALPALTLGRRLALYGTLSKTQLSALVALTAMSGVALSPYPASVPALLATALGTALCAASANALNQLQEAPFDAQMARTRGRPLVRRALSPAHAAAFAGATGVAGPALLAAAVNPATALLGAANIALYAGAYTWAKRRTVWNTWLGGVVGGIPPLMGWAAGGGHLLAPPVLFLPPFLSAGAGTPGLALVDNALAPAALFLLLFSWQFPHFNALSHFVRDAYARGGYRMLCVLDPARNTRVALRHAVLLAGITAVLVPLSGLTTWAFALTSLAPNAVFVAAAWRWHRFGGDKNARALFHHSLWYLPVILGLMMVHKQGLEWRKWVGFGTVEDEEEDSAINESS</sequence>
<accession>A0ACB8RZI6</accession>
<dbReference type="Proteomes" id="UP000814033">
    <property type="component" value="Unassembled WGS sequence"/>
</dbReference>
<comment type="caution">
    <text evidence="1">The sequence shown here is derived from an EMBL/GenBank/DDBJ whole genome shotgun (WGS) entry which is preliminary data.</text>
</comment>
<reference evidence="1" key="2">
    <citation type="journal article" date="2022" name="New Phytol.">
        <title>Evolutionary transition to the ectomycorrhizal habit in the genomes of a hyperdiverse lineage of mushroom-forming fungi.</title>
        <authorList>
            <person name="Looney B."/>
            <person name="Miyauchi S."/>
            <person name="Morin E."/>
            <person name="Drula E."/>
            <person name="Courty P.E."/>
            <person name="Kohler A."/>
            <person name="Kuo A."/>
            <person name="LaButti K."/>
            <person name="Pangilinan J."/>
            <person name="Lipzen A."/>
            <person name="Riley R."/>
            <person name="Andreopoulos W."/>
            <person name="He G."/>
            <person name="Johnson J."/>
            <person name="Nolan M."/>
            <person name="Tritt A."/>
            <person name="Barry K.W."/>
            <person name="Grigoriev I.V."/>
            <person name="Nagy L.G."/>
            <person name="Hibbett D."/>
            <person name="Henrissat B."/>
            <person name="Matheny P.B."/>
            <person name="Labbe J."/>
            <person name="Martin F.M."/>
        </authorList>
    </citation>
    <scope>NUCLEOTIDE SEQUENCE</scope>
    <source>
        <strain evidence="1">FP105234-sp</strain>
    </source>
</reference>
<organism evidence="1 2">
    <name type="scientific">Auriscalpium vulgare</name>
    <dbReference type="NCBI Taxonomy" id="40419"/>
    <lineage>
        <taxon>Eukaryota</taxon>
        <taxon>Fungi</taxon>
        <taxon>Dikarya</taxon>
        <taxon>Basidiomycota</taxon>
        <taxon>Agaricomycotina</taxon>
        <taxon>Agaricomycetes</taxon>
        <taxon>Russulales</taxon>
        <taxon>Auriscalpiaceae</taxon>
        <taxon>Auriscalpium</taxon>
    </lineage>
</organism>
<name>A0ACB8RZI6_9AGAM</name>
<evidence type="ECO:0000313" key="1">
    <source>
        <dbReference type="EMBL" id="KAI0048983.1"/>
    </source>
</evidence>
<keyword evidence="2" id="KW-1185">Reference proteome</keyword>
<protein>
    <submittedName>
        <fullName evidence="1">Protoheme IX farnesyltransferase</fullName>
    </submittedName>
</protein>
<gene>
    <name evidence="1" type="ORF">FA95DRAFT_1653134</name>
</gene>
<evidence type="ECO:0000313" key="2">
    <source>
        <dbReference type="Proteomes" id="UP000814033"/>
    </source>
</evidence>
<reference evidence="1" key="1">
    <citation type="submission" date="2021-02" db="EMBL/GenBank/DDBJ databases">
        <authorList>
            <consortium name="DOE Joint Genome Institute"/>
            <person name="Ahrendt S."/>
            <person name="Looney B.P."/>
            <person name="Miyauchi S."/>
            <person name="Morin E."/>
            <person name="Drula E."/>
            <person name="Courty P.E."/>
            <person name="Chicoki N."/>
            <person name="Fauchery L."/>
            <person name="Kohler A."/>
            <person name="Kuo A."/>
            <person name="Labutti K."/>
            <person name="Pangilinan J."/>
            <person name="Lipzen A."/>
            <person name="Riley R."/>
            <person name="Andreopoulos W."/>
            <person name="He G."/>
            <person name="Johnson J."/>
            <person name="Barry K.W."/>
            <person name="Grigoriev I.V."/>
            <person name="Nagy L."/>
            <person name="Hibbett D."/>
            <person name="Henrissat B."/>
            <person name="Matheny P.B."/>
            <person name="Labbe J."/>
            <person name="Martin F."/>
        </authorList>
    </citation>
    <scope>NUCLEOTIDE SEQUENCE</scope>
    <source>
        <strain evidence="1">FP105234-sp</strain>
    </source>
</reference>
<proteinExistence type="predicted"/>
<dbReference type="EMBL" id="MU275879">
    <property type="protein sequence ID" value="KAI0048983.1"/>
    <property type="molecule type" value="Genomic_DNA"/>
</dbReference>